<dbReference type="Proteomes" id="UP001515480">
    <property type="component" value="Unassembled WGS sequence"/>
</dbReference>
<protein>
    <submittedName>
        <fullName evidence="2">Uncharacterized protein</fullName>
    </submittedName>
</protein>
<keyword evidence="3" id="KW-1185">Reference proteome</keyword>
<dbReference type="PANTHER" id="PTHR35115">
    <property type="entry name" value="CYCLIN DELTA-3"/>
    <property type="match status" value="1"/>
</dbReference>
<proteinExistence type="predicted"/>
<dbReference type="PANTHER" id="PTHR35115:SF1">
    <property type="entry name" value="PROTEIN IN CHLOROPLAST ATPASE BIOGENESIS, CHLOROPLASTIC"/>
    <property type="match status" value="1"/>
</dbReference>
<gene>
    <name evidence="2" type="ORF">AB1Y20_010886</name>
</gene>
<evidence type="ECO:0000313" key="3">
    <source>
        <dbReference type="Proteomes" id="UP001515480"/>
    </source>
</evidence>
<dbReference type="AlphaFoldDB" id="A0AB34IPR8"/>
<reference evidence="2 3" key="1">
    <citation type="journal article" date="2024" name="Science">
        <title>Giant polyketide synthase enzymes in the biosynthesis of giant marine polyether toxins.</title>
        <authorList>
            <person name="Fallon T.R."/>
            <person name="Shende V.V."/>
            <person name="Wierzbicki I.H."/>
            <person name="Pendleton A.L."/>
            <person name="Watervoot N.F."/>
            <person name="Auber R.P."/>
            <person name="Gonzalez D.J."/>
            <person name="Wisecaver J.H."/>
            <person name="Moore B.S."/>
        </authorList>
    </citation>
    <scope>NUCLEOTIDE SEQUENCE [LARGE SCALE GENOMIC DNA]</scope>
    <source>
        <strain evidence="2 3">12B1</strain>
    </source>
</reference>
<accession>A0AB34IPR8</accession>
<name>A0AB34IPR8_PRYPA</name>
<evidence type="ECO:0000313" key="2">
    <source>
        <dbReference type="EMBL" id="KAL1504481.1"/>
    </source>
</evidence>
<sequence>MGCLRRPLESDETFGRGSTAPLFDSAAETNIETAAAREMRGVGAPLLWLSAHLPPPRAPHVLSLELVALPEHERFLEQSALSVPPAGLREVCTLLAARGHTLVLPGADASIHPLLVPLARSPTDSEVVGLLRWPGASGGGTQLPLVRTAGAQLELLASCAEHYLARQLVLADEAEPADPDELGVLEALAASRGIRYERGAAARSPGGVPGYVITRVGPFIQEYERLAAGHLAKGAEQAGLVACERSQQCFGAWGRPLAFHAQVLYDLGRREEARDMARQALEMPLWTLGTPLDQVLAIAERTIDELVDRVQLKADGKLTMEQLRANNGMEERSPQQICKDRATYVMDLVVAAPETHDWTSTRPKLASLYKEAEMGAVASFISLEPTPKK</sequence>
<comment type="caution">
    <text evidence="2">The sequence shown here is derived from an EMBL/GenBank/DDBJ whole genome shotgun (WGS) entry which is preliminary data.</text>
</comment>
<organism evidence="2 3">
    <name type="scientific">Prymnesium parvum</name>
    <name type="common">Toxic golden alga</name>
    <dbReference type="NCBI Taxonomy" id="97485"/>
    <lineage>
        <taxon>Eukaryota</taxon>
        <taxon>Haptista</taxon>
        <taxon>Haptophyta</taxon>
        <taxon>Prymnesiophyceae</taxon>
        <taxon>Prymnesiales</taxon>
        <taxon>Prymnesiaceae</taxon>
        <taxon>Prymnesium</taxon>
    </lineage>
</organism>
<dbReference type="EMBL" id="JBGBPQ010000020">
    <property type="protein sequence ID" value="KAL1504481.1"/>
    <property type="molecule type" value="Genomic_DNA"/>
</dbReference>
<evidence type="ECO:0000256" key="1">
    <source>
        <dbReference type="SAM" id="MobiDB-lite"/>
    </source>
</evidence>
<feature type="region of interest" description="Disordered" evidence="1">
    <location>
        <begin position="1"/>
        <end position="21"/>
    </location>
</feature>
<dbReference type="InterPro" id="IPR045287">
    <property type="entry name" value="PAB"/>
</dbReference>